<reference evidence="7" key="3">
    <citation type="submission" date="2020-10" db="EMBL/GenBank/DDBJ databases">
        <title>Enrichment of novel Verrucomicrobia, Bacteroidetes and Krumholzibacteria in an oxygen-limited, methane- and iron-fed bioreactor inoculated with Bothnian Sea sediments.</title>
        <authorList>
            <person name="Martins P.D."/>
            <person name="de Jong A."/>
            <person name="Lenstra W.K."/>
            <person name="van Helmond N.A.G.M."/>
            <person name="Slomp C.P."/>
            <person name="Jetten M.S.M."/>
            <person name="Welte C.U."/>
            <person name="Rasigraf O."/>
        </authorList>
    </citation>
    <scope>NUCLEOTIDE SEQUENCE</scope>
    <source>
        <strain evidence="7">MAG47</strain>
    </source>
</reference>
<reference evidence="7" key="2">
    <citation type="submission" date="2020-09" db="EMBL/GenBank/DDBJ databases">
        <authorList>
            <person name="Dalcin Martins P."/>
        </authorList>
    </citation>
    <scope>NUCLEOTIDE SEQUENCE</scope>
    <source>
        <strain evidence="7">MAG47</strain>
    </source>
</reference>
<organism evidence="6 8">
    <name type="scientific">Brucella anthropi</name>
    <name type="common">Ochrobactrum anthropi</name>
    <dbReference type="NCBI Taxonomy" id="529"/>
    <lineage>
        <taxon>Bacteria</taxon>
        <taxon>Pseudomonadati</taxon>
        <taxon>Pseudomonadota</taxon>
        <taxon>Alphaproteobacteria</taxon>
        <taxon>Hyphomicrobiales</taxon>
        <taxon>Brucellaceae</taxon>
        <taxon>Brucella/Ochrobactrum group</taxon>
        <taxon>Brucella</taxon>
    </lineage>
</organism>
<keyword evidence="2" id="KW-0285">Flavoprotein</keyword>
<evidence type="ECO:0000256" key="3">
    <source>
        <dbReference type="ARBA" id="ARBA00022643"/>
    </source>
</evidence>
<dbReference type="PANTHER" id="PTHR43408">
    <property type="entry name" value="FMN REDUCTASE (NADPH)"/>
    <property type="match status" value="1"/>
</dbReference>
<dbReference type="InterPro" id="IPR005025">
    <property type="entry name" value="FMN_Rdtase-like_dom"/>
</dbReference>
<evidence type="ECO:0000259" key="5">
    <source>
        <dbReference type="Pfam" id="PF03358"/>
    </source>
</evidence>
<gene>
    <name evidence="6" type="ORF">F9L06_09655</name>
    <name evidence="7" type="ORF">IH622_03030</name>
</gene>
<dbReference type="Proteomes" id="UP000642265">
    <property type="component" value="Unassembled WGS sequence"/>
</dbReference>
<comment type="caution">
    <text evidence="6">The sequence shown here is derived from an EMBL/GenBank/DDBJ whole genome shotgun (WGS) entry which is preliminary data.</text>
</comment>
<dbReference type="InterPro" id="IPR029039">
    <property type="entry name" value="Flavoprotein-like_sf"/>
</dbReference>
<dbReference type="AlphaFoldDB" id="A0A011UFV2"/>
<dbReference type="PANTHER" id="PTHR43408:SF2">
    <property type="entry name" value="FMN REDUCTASE (NADPH)"/>
    <property type="match status" value="1"/>
</dbReference>
<dbReference type="EMBL" id="WBWX01000003">
    <property type="protein sequence ID" value="KAB2798865.1"/>
    <property type="molecule type" value="Genomic_DNA"/>
</dbReference>
<dbReference type="GO" id="GO:0016491">
    <property type="term" value="F:oxidoreductase activity"/>
    <property type="evidence" value="ECO:0007669"/>
    <property type="project" value="UniProtKB-KW"/>
</dbReference>
<keyword evidence="3" id="KW-0288">FMN</keyword>
<dbReference type="InterPro" id="IPR051814">
    <property type="entry name" value="NAD(P)H-dep_FMN_reductase"/>
</dbReference>
<evidence type="ECO:0000256" key="1">
    <source>
        <dbReference type="ARBA" id="ARBA00005990"/>
    </source>
</evidence>
<keyword evidence="4" id="KW-0560">Oxidoreductase</keyword>
<dbReference type="SUPFAM" id="SSF52218">
    <property type="entry name" value="Flavoproteins"/>
    <property type="match status" value="1"/>
</dbReference>
<dbReference type="EMBL" id="JACZKO010000009">
    <property type="protein sequence ID" value="MBE0559793.1"/>
    <property type="molecule type" value="Genomic_DNA"/>
</dbReference>
<comment type="similarity">
    <text evidence="1">Belongs to the SsuE family.</text>
</comment>
<sequence length="192" mass="21090">MARNIVSFVGCDRPTKVHRLTQAIAARLEAEDDVSVTHLDLSHAGPNLFTVNRKALDRQSESLISEIEHCDALIVGCPVYQGSYPGLFKHVFDLVHPLALRGRPTVLCAVGGGHRHALVVEHHLRPLFGFFEAGTVATGIYACSAELEPDGLLPPALEARIDSAVDQMRKQLVQSHQASGIRWKDVELLEQF</sequence>
<dbReference type="Pfam" id="PF03358">
    <property type="entry name" value="FMN_red"/>
    <property type="match status" value="1"/>
</dbReference>
<reference evidence="6 8" key="1">
    <citation type="submission" date="2019-09" db="EMBL/GenBank/DDBJ databases">
        <title>Taxonomic organization of the family Brucellaceae based on a phylogenomic approach.</title>
        <authorList>
            <person name="Leclercq S."/>
            <person name="Cloeckaert A."/>
            <person name="Zygmunt M.S."/>
        </authorList>
    </citation>
    <scope>NUCLEOTIDE SEQUENCE [LARGE SCALE GENOMIC DNA]</scope>
    <source>
        <strain evidence="6 8">CCUG 34461</strain>
    </source>
</reference>
<dbReference type="Gene3D" id="3.40.50.360">
    <property type="match status" value="1"/>
</dbReference>
<name>A0A011UFV2_BRUAN</name>
<dbReference type="RefSeq" id="WP_029926677.1">
    <property type="nucleotide sequence ID" value="NZ_CP044971.1"/>
</dbReference>
<feature type="domain" description="NADPH-dependent FMN reductase-like" evidence="5">
    <location>
        <begin position="5"/>
        <end position="143"/>
    </location>
</feature>
<accession>A0A011UFV2</accession>
<evidence type="ECO:0000313" key="7">
    <source>
        <dbReference type="EMBL" id="MBE0559793.1"/>
    </source>
</evidence>
<dbReference type="Proteomes" id="UP000441102">
    <property type="component" value="Unassembled WGS sequence"/>
</dbReference>
<evidence type="ECO:0000313" key="8">
    <source>
        <dbReference type="Proteomes" id="UP000441102"/>
    </source>
</evidence>
<evidence type="ECO:0000256" key="2">
    <source>
        <dbReference type="ARBA" id="ARBA00022630"/>
    </source>
</evidence>
<evidence type="ECO:0000313" key="6">
    <source>
        <dbReference type="EMBL" id="KAB2798865.1"/>
    </source>
</evidence>
<dbReference type="GeneID" id="61315397"/>
<protein>
    <submittedName>
        <fullName evidence="7">NAD(P)H-dependent oxidoreductase</fullName>
    </submittedName>
    <submittedName>
        <fullName evidence="6">NADPH-dependent FMN reductase</fullName>
    </submittedName>
</protein>
<evidence type="ECO:0000256" key="4">
    <source>
        <dbReference type="ARBA" id="ARBA00023002"/>
    </source>
</evidence>
<proteinExistence type="inferred from homology"/>